<evidence type="ECO:0000256" key="10">
    <source>
        <dbReference type="ARBA" id="ARBA00035350"/>
    </source>
</evidence>
<evidence type="ECO:0000256" key="3">
    <source>
        <dbReference type="ARBA" id="ARBA00022490"/>
    </source>
</evidence>
<accession>A0A8C2MQJ7</accession>
<evidence type="ECO:0000256" key="9">
    <source>
        <dbReference type="ARBA" id="ARBA00035242"/>
    </source>
</evidence>
<protein>
    <recommendedName>
        <fullName evidence="9">Large ribosomal subunit protein uL2</fullName>
    </recommendedName>
    <alternativeName>
        <fullName evidence="10">60S ribosomal protein L8</fullName>
    </alternativeName>
</protein>
<dbReference type="InterPro" id="IPR002171">
    <property type="entry name" value="Ribosomal_uL2"/>
</dbReference>
<evidence type="ECO:0000256" key="4">
    <source>
        <dbReference type="ARBA" id="ARBA00022730"/>
    </source>
</evidence>
<keyword evidence="6" id="KW-0689">Ribosomal protein</keyword>
<comment type="function">
    <text evidence="8">Component of the large ribosomal subunit. The ribosome is a large ribonucleoprotein complex responsible for the synthesis of proteins in the cell.</text>
</comment>
<evidence type="ECO:0000256" key="6">
    <source>
        <dbReference type="ARBA" id="ARBA00022980"/>
    </source>
</evidence>
<dbReference type="FunFam" id="2.40.50.140:FF:000581">
    <property type="entry name" value="Ribosomal protein L8"/>
    <property type="match status" value="1"/>
</dbReference>
<dbReference type="InterPro" id="IPR022669">
    <property type="entry name" value="Ribosomal_uL2_C"/>
</dbReference>
<dbReference type="AlphaFoldDB" id="A0A8C2MQJ7"/>
<evidence type="ECO:0000256" key="7">
    <source>
        <dbReference type="ARBA" id="ARBA00023274"/>
    </source>
</evidence>
<evidence type="ECO:0000256" key="2">
    <source>
        <dbReference type="ARBA" id="ARBA00005636"/>
    </source>
</evidence>
<dbReference type="SMART" id="SM01382">
    <property type="entry name" value="Ribosomal_L2_C"/>
    <property type="match status" value="1"/>
</dbReference>
<evidence type="ECO:0000256" key="5">
    <source>
        <dbReference type="ARBA" id="ARBA00022884"/>
    </source>
</evidence>
<dbReference type="SUPFAM" id="SSF50249">
    <property type="entry name" value="Nucleic acid-binding proteins"/>
    <property type="match status" value="1"/>
</dbReference>
<dbReference type="FunFam" id="2.30.30.30:FF:000006">
    <property type="entry name" value="60S ribosomal protein L8"/>
    <property type="match status" value="1"/>
</dbReference>
<comment type="similarity">
    <text evidence="2">Belongs to the universal ribosomal protein uL2 family.</text>
</comment>
<proteinExistence type="inferred from homology"/>
<evidence type="ECO:0000256" key="11">
    <source>
        <dbReference type="ARBA" id="ARBA00047039"/>
    </source>
</evidence>
<dbReference type="SMART" id="SM01383">
    <property type="entry name" value="Ribosomal_L2"/>
    <property type="match status" value="1"/>
</dbReference>
<reference evidence="14" key="2">
    <citation type="submission" date="2025-09" db="UniProtKB">
        <authorList>
            <consortium name="Ensembl"/>
        </authorList>
    </citation>
    <scope>IDENTIFICATION</scope>
</reference>
<evidence type="ECO:0000259" key="12">
    <source>
        <dbReference type="SMART" id="SM01382"/>
    </source>
</evidence>
<dbReference type="PANTHER" id="PTHR13691:SF16">
    <property type="entry name" value="LARGE RIBOSOMAL SUBUNIT PROTEIN UL2"/>
    <property type="match status" value="1"/>
</dbReference>
<evidence type="ECO:0000313" key="15">
    <source>
        <dbReference type="Proteomes" id="UP000694386"/>
    </source>
</evidence>
<dbReference type="FunFam" id="4.10.950.10:FF:000002">
    <property type="entry name" value="60S ribosomal protein L2"/>
    <property type="match status" value="1"/>
</dbReference>
<dbReference type="InterPro" id="IPR014726">
    <property type="entry name" value="Ribosomal_uL2_dom3"/>
</dbReference>
<dbReference type="SUPFAM" id="SSF50104">
    <property type="entry name" value="Translation proteins SH3-like domain"/>
    <property type="match status" value="1"/>
</dbReference>
<comment type="subcellular location">
    <subcellularLocation>
        <location evidence="1">Cytoplasm</location>
    </subcellularLocation>
</comment>
<dbReference type="InterPro" id="IPR014722">
    <property type="entry name" value="Rib_uL2_dom2"/>
</dbReference>
<feature type="domain" description="Large ribosomal subunit protein uL2 C-terminal" evidence="12">
    <location>
        <begin position="96"/>
        <end position="225"/>
    </location>
</feature>
<keyword evidence="3" id="KW-0963">Cytoplasm</keyword>
<evidence type="ECO:0000259" key="13">
    <source>
        <dbReference type="SMART" id="SM01383"/>
    </source>
</evidence>
<dbReference type="Gene3D" id="2.30.30.30">
    <property type="match status" value="1"/>
</dbReference>
<dbReference type="Gene3D" id="4.10.950.10">
    <property type="entry name" value="Ribosomal protein L2, domain 3"/>
    <property type="match status" value="1"/>
</dbReference>
<feature type="domain" description="Large ribosomal subunit protein uL2 RNA-binding" evidence="13">
    <location>
        <begin position="11"/>
        <end position="90"/>
    </location>
</feature>
<evidence type="ECO:0000256" key="8">
    <source>
        <dbReference type="ARBA" id="ARBA00034092"/>
    </source>
</evidence>
<dbReference type="Gene3D" id="2.40.50.140">
    <property type="entry name" value="Nucleic acid-binding proteins"/>
    <property type="match status" value="1"/>
</dbReference>
<organism evidence="14 15">
    <name type="scientific">Cricetulus griseus</name>
    <name type="common">Chinese hamster</name>
    <name type="synonym">Cricetulus barabensis griseus</name>
    <dbReference type="NCBI Taxonomy" id="10029"/>
    <lineage>
        <taxon>Eukaryota</taxon>
        <taxon>Metazoa</taxon>
        <taxon>Chordata</taxon>
        <taxon>Craniata</taxon>
        <taxon>Vertebrata</taxon>
        <taxon>Euteleostomi</taxon>
        <taxon>Mammalia</taxon>
        <taxon>Eutheria</taxon>
        <taxon>Euarchontoglires</taxon>
        <taxon>Glires</taxon>
        <taxon>Rodentia</taxon>
        <taxon>Myomorpha</taxon>
        <taxon>Muroidea</taxon>
        <taxon>Cricetidae</taxon>
        <taxon>Cricetinae</taxon>
        <taxon>Cricetulus</taxon>
    </lineage>
</organism>
<reference evidence="14" key="1">
    <citation type="submission" date="2025-08" db="UniProtKB">
        <authorList>
            <consortium name="Ensembl"/>
        </authorList>
    </citation>
    <scope>IDENTIFICATION</scope>
</reference>
<dbReference type="InterPro" id="IPR022666">
    <property type="entry name" value="Ribosomal_uL2_RNA-bd_dom"/>
</dbReference>
<dbReference type="Ensembl" id="ENSCGRT00001026572.1">
    <property type="protein sequence ID" value="ENSCGRP00001022327.1"/>
    <property type="gene ID" value="ENSCGRG00001020900.1"/>
</dbReference>
<keyword evidence="5" id="KW-0694">RNA-binding</keyword>
<name>A0A8C2MQJ7_CRIGR</name>
<dbReference type="GO" id="GO:0019843">
    <property type="term" value="F:rRNA binding"/>
    <property type="evidence" value="ECO:0007669"/>
    <property type="project" value="UniProtKB-KW"/>
</dbReference>
<evidence type="ECO:0000313" key="14">
    <source>
        <dbReference type="Ensembl" id="ENSCGRP00001022327.1"/>
    </source>
</evidence>
<evidence type="ECO:0000256" key="1">
    <source>
        <dbReference type="ARBA" id="ARBA00004496"/>
    </source>
</evidence>
<keyword evidence="4" id="KW-0699">rRNA-binding</keyword>
<keyword evidence="7" id="KW-0687">Ribonucleoprotein</keyword>
<dbReference type="Pfam" id="PF03947">
    <property type="entry name" value="Ribosomal_L2_C"/>
    <property type="match status" value="1"/>
</dbReference>
<comment type="subunit">
    <text evidence="11">Component of the large ribosomal subunit. Interacts with CRY1.</text>
</comment>
<dbReference type="Pfam" id="PF00181">
    <property type="entry name" value="Ribosomal_L2_N"/>
    <property type="match status" value="1"/>
</dbReference>
<dbReference type="Proteomes" id="UP000694386">
    <property type="component" value="Unplaced"/>
</dbReference>
<dbReference type="GO" id="GO:0002181">
    <property type="term" value="P:cytoplasmic translation"/>
    <property type="evidence" value="ECO:0007669"/>
    <property type="project" value="TreeGrafter"/>
</dbReference>
<dbReference type="GO" id="GO:0003735">
    <property type="term" value="F:structural constituent of ribosome"/>
    <property type="evidence" value="ECO:0007669"/>
    <property type="project" value="InterPro"/>
</dbReference>
<sequence length="251" mass="27236">MGHVIQGQRKGAGSVFPAHVKHRKGAARLRAVDFAEWHGYIKSIVKDNIHDPGRGANLSKVVFRDPYRFKKRTELFIAAEGIHTGQFVYCGKKAQLNIGNVLPGTIVCCLEEKPGDRGKMAPASGNYVTVISHNPETNKTQVKLPSGSKKVISSANRAVVGVVAGGGRIDKPILKAGRAYHKYKAKRNCWPRVQSVAMNPVEHPFGGGNHQHIGKPSTIQRDAPAGRKVGLNAARQTGRLCGTKTVQEKEN</sequence>
<dbReference type="InterPro" id="IPR008991">
    <property type="entry name" value="Translation_prot_SH3-like_sf"/>
</dbReference>
<dbReference type="InterPro" id="IPR012340">
    <property type="entry name" value="NA-bd_OB-fold"/>
</dbReference>
<dbReference type="PIRSF" id="PIRSF002158">
    <property type="entry name" value="Ribosomal_L2"/>
    <property type="match status" value="1"/>
</dbReference>
<dbReference type="GO" id="GO:0022625">
    <property type="term" value="C:cytosolic large ribosomal subunit"/>
    <property type="evidence" value="ECO:0007669"/>
    <property type="project" value="UniProtKB-ARBA"/>
</dbReference>
<dbReference type="PANTHER" id="PTHR13691">
    <property type="entry name" value="RIBOSOMAL PROTEIN L2"/>
    <property type="match status" value="1"/>
</dbReference>